<evidence type="ECO:0000313" key="2">
    <source>
        <dbReference type="Proteomes" id="UP000187203"/>
    </source>
</evidence>
<keyword evidence="2" id="KW-1185">Reference proteome</keyword>
<dbReference type="Proteomes" id="UP000187203">
    <property type="component" value="Unassembled WGS sequence"/>
</dbReference>
<proteinExistence type="predicted"/>
<reference evidence="2" key="1">
    <citation type="submission" date="2013-09" db="EMBL/GenBank/DDBJ databases">
        <title>Corchorus olitorius genome sequencing.</title>
        <authorList>
            <person name="Alam M."/>
            <person name="Haque M.S."/>
            <person name="Islam M.S."/>
            <person name="Emdad E.M."/>
            <person name="Islam M.M."/>
            <person name="Ahmed B."/>
            <person name="Halim A."/>
            <person name="Hossen Q.M.M."/>
            <person name="Hossain M.Z."/>
            <person name="Ahmed R."/>
            <person name="Khan M.M."/>
            <person name="Islam R."/>
            <person name="Rashid M.M."/>
            <person name="Khan S.A."/>
            <person name="Rahman M.S."/>
            <person name="Alam M."/>
            <person name="Yahiya A.S."/>
            <person name="Khan M.S."/>
            <person name="Azam M.S."/>
            <person name="Haque T."/>
            <person name="Lashkar M.Z.H."/>
            <person name="Akhand A.I."/>
            <person name="Morshed G."/>
            <person name="Roy S."/>
            <person name="Uddin K.S."/>
            <person name="Rabeya T."/>
            <person name="Hossain A.S."/>
            <person name="Chowdhury A."/>
            <person name="Snigdha A.R."/>
            <person name="Mortoza M.S."/>
            <person name="Matin S.A."/>
            <person name="Hoque S.M.E."/>
            <person name="Islam M.K."/>
            <person name="Roy D.K."/>
            <person name="Haider R."/>
            <person name="Moosa M.M."/>
            <person name="Elias S.M."/>
            <person name="Hasan A.M."/>
            <person name="Jahan S."/>
            <person name="Shafiuddin M."/>
            <person name="Mahmood N."/>
            <person name="Shommy N.S."/>
        </authorList>
    </citation>
    <scope>NUCLEOTIDE SEQUENCE [LARGE SCALE GENOMIC DNA]</scope>
    <source>
        <strain evidence="2">cv. O-4</strain>
    </source>
</reference>
<dbReference type="EMBL" id="AWUE01005828">
    <property type="protein sequence ID" value="OMP12843.1"/>
    <property type="molecule type" value="Genomic_DNA"/>
</dbReference>
<comment type="caution">
    <text evidence="1">The sequence shown here is derived from an EMBL/GenBank/DDBJ whole genome shotgun (WGS) entry which is preliminary data.</text>
</comment>
<organism evidence="1 2">
    <name type="scientific">Corchorus olitorius</name>
    <dbReference type="NCBI Taxonomy" id="93759"/>
    <lineage>
        <taxon>Eukaryota</taxon>
        <taxon>Viridiplantae</taxon>
        <taxon>Streptophyta</taxon>
        <taxon>Embryophyta</taxon>
        <taxon>Tracheophyta</taxon>
        <taxon>Spermatophyta</taxon>
        <taxon>Magnoliopsida</taxon>
        <taxon>eudicotyledons</taxon>
        <taxon>Gunneridae</taxon>
        <taxon>Pentapetalae</taxon>
        <taxon>rosids</taxon>
        <taxon>malvids</taxon>
        <taxon>Malvales</taxon>
        <taxon>Malvaceae</taxon>
        <taxon>Grewioideae</taxon>
        <taxon>Apeibeae</taxon>
        <taxon>Corchorus</taxon>
    </lineage>
</organism>
<accession>A0A1R3L0H2</accession>
<name>A0A1R3L0H2_9ROSI</name>
<protein>
    <submittedName>
        <fullName evidence="1">Uncharacterized protein</fullName>
    </submittedName>
</protein>
<sequence length="48" mass="5473">MSPDRLTKQKSEIHSFKKDPSVDKLLESLTSLPSARIPESSTRLFKGW</sequence>
<gene>
    <name evidence="1" type="ORF">COLO4_02692</name>
</gene>
<evidence type="ECO:0000313" key="1">
    <source>
        <dbReference type="EMBL" id="OMP12843.1"/>
    </source>
</evidence>
<dbReference type="AlphaFoldDB" id="A0A1R3L0H2"/>